<evidence type="ECO:0000256" key="2">
    <source>
        <dbReference type="ARBA" id="ARBA00024325"/>
    </source>
</evidence>
<evidence type="ECO:0000256" key="1">
    <source>
        <dbReference type="ARBA" id="ARBA00022969"/>
    </source>
</evidence>
<dbReference type="Pfam" id="PF07875">
    <property type="entry name" value="Coat_F"/>
    <property type="match status" value="1"/>
</dbReference>
<evidence type="ECO:0000313" key="5">
    <source>
        <dbReference type="Proteomes" id="UP000656813"/>
    </source>
</evidence>
<dbReference type="Proteomes" id="UP000656813">
    <property type="component" value="Unassembled WGS sequence"/>
</dbReference>
<keyword evidence="4" id="KW-0946">Virion</keyword>
<reference evidence="4" key="1">
    <citation type="journal article" date="2014" name="Int. J. Syst. Evol. Microbiol.">
        <title>Complete genome sequence of Corynebacterium casei LMG S-19264T (=DSM 44701T), isolated from a smear-ripened cheese.</title>
        <authorList>
            <consortium name="US DOE Joint Genome Institute (JGI-PGF)"/>
            <person name="Walter F."/>
            <person name="Albersmeier A."/>
            <person name="Kalinowski J."/>
            <person name="Ruckert C."/>
        </authorList>
    </citation>
    <scope>NUCLEOTIDE SEQUENCE</scope>
    <source>
        <strain evidence="4">CGMCC 1.12777</strain>
    </source>
</reference>
<keyword evidence="5" id="KW-1185">Reference proteome</keyword>
<sequence>MNEERQAHLAWHETLELHELVAMNTTALMKLKLFCPEIQDSMLQQLYQQAIGDHENQLTELVRFYPKAPRHENKAMSPRVDDSFYAAELLNCAKTSIKSYAIAVTEAATPSLKSTFVKHLNKAIECHTKVFNYMQQKGDYPAYDLNKLLEGDLKRAKMALDMEG</sequence>
<keyword evidence="1" id="KW-0749">Sporulation</keyword>
<dbReference type="PANTHER" id="PTHR39183">
    <property type="entry name" value="SPORE COAT PROTEIN F-LIKE PROTEIN YHCQ"/>
    <property type="match status" value="1"/>
</dbReference>
<proteinExistence type="inferred from homology"/>
<dbReference type="Gene3D" id="1.20.1260.10">
    <property type="match status" value="1"/>
</dbReference>
<comment type="subcellular location">
    <subcellularLocation>
        <location evidence="2">Spore coat</location>
    </subcellularLocation>
</comment>
<protein>
    <submittedName>
        <fullName evidence="4">Spore coat protein F</fullName>
    </submittedName>
</protein>
<dbReference type="InterPro" id="IPR012347">
    <property type="entry name" value="Ferritin-like"/>
</dbReference>
<dbReference type="RefSeq" id="WP_188499106.1">
    <property type="nucleotide sequence ID" value="NZ_BMFV01000046.1"/>
</dbReference>
<evidence type="ECO:0000256" key="3">
    <source>
        <dbReference type="ARBA" id="ARBA00024344"/>
    </source>
</evidence>
<dbReference type="PANTHER" id="PTHR39183:SF1">
    <property type="entry name" value="SPORE COAT PROTEIN F-LIKE PROTEIN YHCQ"/>
    <property type="match status" value="1"/>
</dbReference>
<name>A0A8J2ZZN8_9BACL</name>
<evidence type="ECO:0000313" key="4">
    <source>
        <dbReference type="EMBL" id="GGH88066.1"/>
    </source>
</evidence>
<dbReference type="GO" id="GO:0030435">
    <property type="term" value="P:sporulation resulting in formation of a cellular spore"/>
    <property type="evidence" value="ECO:0007669"/>
    <property type="project" value="UniProtKB-KW"/>
</dbReference>
<accession>A0A8J2ZZN8</accession>
<comment type="caution">
    <text evidence="4">The sequence shown here is derived from an EMBL/GenBank/DDBJ whole genome shotgun (WGS) entry which is preliminary data.</text>
</comment>
<reference evidence="4" key="2">
    <citation type="submission" date="2020-09" db="EMBL/GenBank/DDBJ databases">
        <authorList>
            <person name="Sun Q."/>
            <person name="Zhou Y."/>
        </authorList>
    </citation>
    <scope>NUCLEOTIDE SEQUENCE</scope>
    <source>
        <strain evidence="4">CGMCC 1.12777</strain>
    </source>
</reference>
<dbReference type="InterPro" id="IPR012851">
    <property type="entry name" value="Spore_coat_CotF-like"/>
</dbReference>
<dbReference type="EMBL" id="BMFV01000046">
    <property type="protein sequence ID" value="GGH88066.1"/>
    <property type="molecule type" value="Genomic_DNA"/>
</dbReference>
<keyword evidence="4" id="KW-0167">Capsid protein</keyword>
<comment type="similarity">
    <text evidence="3">Belongs to the CotF family.</text>
</comment>
<gene>
    <name evidence="4" type="primary">cotF</name>
    <name evidence="4" type="ORF">GCM10007096_39530</name>
</gene>
<dbReference type="AlphaFoldDB" id="A0A8J2ZZN8"/>
<organism evidence="4 5">
    <name type="scientific">Pullulanibacillus pueri</name>
    <dbReference type="NCBI Taxonomy" id="1437324"/>
    <lineage>
        <taxon>Bacteria</taxon>
        <taxon>Bacillati</taxon>
        <taxon>Bacillota</taxon>
        <taxon>Bacilli</taxon>
        <taxon>Bacillales</taxon>
        <taxon>Sporolactobacillaceae</taxon>
        <taxon>Pullulanibacillus</taxon>
    </lineage>
</organism>